<gene>
    <name evidence="2" type="ORF">A3C12_00520</name>
</gene>
<dbReference type="PANTHER" id="PTHR47505">
    <property type="entry name" value="DNA UTILIZATION PROTEIN YHGH"/>
    <property type="match status" value="1"/>
</dbReference>
<comment type="caution">
    <text evidence="2">The sequence shown here is derived from an EMBL/GenBank/DDBJ whole genome shotgun (WGS) entry which is preliminary data.</text>
</comment>
<evidence type="ECO:0000313" key="2">
    <source>
        <dbReference type="EMBL" id="OHA01077.1"/>
    </source>
</evidence>
<comment type="similarity">
    <text evidence="1">Belongs to the ComF/GntX family.</text>
</comment>
<dbReference type="InterPro" id="IPR051910">
    <property type="entry name" value="ComF/GntX_DNA_util-trans"/>
</dbReference>
<dbReference type="InterPro" id="IPR029057">
    <property type="entry name" value="PRTase-like"/>
</dbReference>
<name>A0A1G2KNU5_9BACT</name>
<dbReference type="CDD" id="cd06223">
    <property type="entry name" value="PRTases_typeI"/>
    <property type="match status" value="1"/>
</dbReference>
<sequence length="139" mass="15480">MGETLAEPVVCGLSMYQFLPYPPESIFLVPLPLRPKRLRERGFNQAELLAEAIGRKTGIRLDTKILERTANRPPQTSIKRKEEREKNVEGVFRARAPLDSRTIYILVDDVATTGATLNDAARALRAGGAHKIWAITAAR</sequence>
<dbReference type="InterPro" id="IPR000836">
    <property type="entry name" value="PRTase_dom"/>
</dbReference>
<dbReference type="Proteomes" id="UP000178710">
    <property type="component" value="Unassembled WGS sequence"/>
</dbReference>
<organism evidence="2 3">
    <name type="scientific">Candidatus Sungbacteria bacterium RIFCSPHIGHO2_02_FULL_49_20</name>
    <dbReference type="NCBI Taxonomy" id="1802272"/>
    <lineage>
        <taxon>Bacteria</taxon>
        <taxon>Candidatus Sungiibacteriota</taxon>
    </lineage>
</organism>
<accession>A0A1G2KNU5</accession>
<reference evidence="2 3" key="1">
    <citation type="journal article" date="2016" name="Nat. Commun.">
        <title>Thousands of microbial genomes shed light on interconnected biogeochemical processes in an aquifer system.</title>
        <authorList>
            <person name="Anantharaman K."/>
            <person name="Brown C.T."/>
            <person name="Hug L.A."/>
            <person name="Sharon I."/>
            <person name="Castelle C.J."/>
            <person name="Probst A.J."/>
            <person name="Thomas B.C."/>
            <person name="Singh A."/>
            <person name="Wilkins M.J."/>
            <person name="Karaoz U."/>
            <person name="Brodie E.L."/>
            <person name="Williams K.H."/>
            <person name="Hubbard S.S."/>
            <person name="Banfield J.F."/>
        </authorList>
    </citation>
    <scope>NUCLEOTIDE SEQUENCE [LARGE SCALE GENOMIC DNA]</scope>
</reference>
<dbReference type="AlphaFoldDB" id="A0A1G2KNU5"/>
<dbReference type="Gene3D" id="3.40.50.2020">
    <property type="match status" value="1"/>
</dbReference>
<protein>
    <submittedName>
        <fullName evidence="2">Uncharacterized protein</fullName>
    </submittedName>
</protein>
<dbReference type="EMBL" id="MHQK01000037">
    <property type="protein sequence ID" value="OHA01077.1"/>
    <property type="molecule type" value="Genomic_DNA"/>
</dbReference>
<dbReference type="PANTHER" id="PTHR47505:SF1">
    <property type="entry name" value="DNA UTILIZATION PROTEIN YHGH"/>
    <property type="match status" value="1"/>
</dbReference>
<evidence type="ECO:0000256" key="1">
    <source>
        <dbReference type="ARBA" id="ARBA00008007"/>
    </source>
</evidence>
<dbReference type="SUPFAM" id="SSF53271">
    <property type="entry name" value="PRTase-like"/>
    <property type="match status" value="1"/>
</dbReference>
<evidence type="ECO:0000313" key="3">
    <source>
        <dbReference type="Proteomes" id="UP000178710"/>
    </source>
</evidence>
<proteinExistence type="inferred from homology"/>